<feature type="transmembrane region" description="Helical" evidence="1">
    <location>
        <begin position="35"/>
        <end position="57"/>
    </location>
</feature>
<gene>
    <name evidence="2" type="ORF">M2350_002264</name>
</gene>
<dbReference type="Proteomes" id="UP001204798">
    <property type="component" value="Unassembled WGS sequence"/>
</dbReference>
<evidence type="ECO:0000313" key="2">
    <source>
        <dbReference type="EMBL" id="MCS3919847.1"/>
    </source>
</evidence>
<organism evidence="2 3">
    <name type="scientific">Candidatus Fervidibacter sacchari</name>
    <dbReference type="NCBI Taxonomy" id="1448929"/>
    <lineage>
        <taxon>Bacteria</taxon>
        <taxon>Candidatus Fervidibacterota</taxon>
        <taxon>Candidatus Fervidibacter</taxon>
    </lineage>
</organism>
<sequence length="195" mass="21500">MGFVEPPKGITRITDLGDRLRIEIPLRPKGLLECLLLLVWLIFTGVCEGILVSSLLHRLGVIPKPLVEEAEPAPLPLLLFACVVLGVLLSFWLWILLGREIVEVSIPEGALKVRCLPFKKTSSYRLSEVANLRVLESLRWGRGTTVIAGIIAFDYGASTIRFGYTIDPAEARQIVALLKERFGQHMADGKVEAGS</sequence>
<accession>A0ABT2EPI8</accession>
<dbReference type="RefSeq" id="WP_259096734.1">
    <property type="nucleotide sequence ID" value="NZ_CP130454.1"/>
</dbReference>
<keyword evidence="3" id="KW-1185">Reference proteome</keyword>
<protein>
    <recommendedName>
        <fullName evidence="4">DUF304 domain-containing protein</fullName>
    </recommendedName>
</protein>
<reference evidence="2 3" key="1">
    <citation type="submission" date="2022-08" db="EMBL/GenBank/DDBJ databases">
        <title>Bacterial and archaeal communities from various locations to study Microbial Dark Matter (Phase II).</title>
        <authorList>
            <person name="Stepanauskas R."/>
        </authorList>
    </citation>
    <scope>NUCLEOTIDE SEQUENCE [LARGE SCALE GENOMIC DNA]</scope>
    <source>
        <strain evidence="2 3">PD1</strain>
    </source>
</reference>
<proteinExistence type="predicted"/>
<name>A0ABT2EPI8_9BACT</name>
<comment type="caution">
    <text evidence="2">The sequence shown here is derived from an EMBL/GenBank/DDBJ whole genome shotgun (WGS) entry which is preliminary data.</text>
</comment>
<evidence type="ECO:0008006" key="4">
    <source>
        <dbReference type="Google" id="ProtNLM"/>
    </source>
</evidence>
<evidence type="ECO:0000256" key="1">
    <source>
        <dbReference type="SAM" id="Phobius"/>
    </source>
</evidence>
<dbReference type="EMBL" id="JANUCP010000004">
    <property type="protein sequence ID" value="MCS3919847.1"/>
    <property type="molecule type" value="Genomic_DNA"/>
</dbReference>
<keyword evidence="1" id="KW-0472">Membrane</keyword>
<evidence type="ECO:0000313" key="3">
    <source>
        <dbReference type="Proteomes" id="UP001204798"/>
    </source>
</evidence>
<feature type="transmembrane region" description="Helical" evidence="1">
    <location>
        <begin position="77"/>
        <end position="97"/>
    </location>
</feature>
<keyword evidence="1" id="KW-0812">Transmembrane</keyword>
<keyword evidence="1" id="KW-1133">Transmembrane helix</keyword>